<name>A0ABM5G4V4_9SAUR</name>
<feature type="domain" description="WAP" evidence="7">
    <location>
        <begin position="58"/>
        <end position="106"/>
    </location>
</feature>
<dbReference type="SMART" id="SM00217">
    <property type="entry name" value="WAP"/>
    <property type="match status" value="5"/>
</dbReference>
<evidence type="ECO:0000256" key="6">
    <source>
        <dbReference type="SAM" id="MobiDB-lite"/>
    </source>
</evidence>
<dbReference type="PANTHER" id="PTHR19441:SF30">
    <property type="entry name" value="ELAFIN"/>
    <property type="match status" value="1"/>
</dbReference>
<feature type="domain" description="WAP" evidence="7">
    <location>
        <begin position="156"/>
        <end position="203"/>
    </location>
</feature>
<protein>
    <submittedName>
        <fullName evidence="9">Uncharacterized protein isoform X2</fullName>
    </submittedName>
</protein>
<evidence type="ECO:0000256" key="4">
    <source>
        <dbReference type="ARBA" id="ARBA00023157"/>
    </source>
</evidence>
<gene>
    <name evidence="9" type="primary">LOC110086232</name>
</gene>
<feature type="domain" description="WAP" evidence="7">
    <location>
        <begin position="107"/>
        <end position="154"/>
    </location>
</feature>
<dbReference type="Gene3D" id="4.10.75.10">
    <property type="entry name" value="Elafin-like"/>
    <property type="match status" value="5"/>
</dbReference>
<dbReference type="SUPFAM" id="SSF57256">
    <property type="entry name" value="Elafin-like"/>
    <property type="match status" value="4"/>
</dbReference>
<feature type="domain" description="WAP" evidence="7">
    <location>
        <begin position="255"/>
        <end position="305"/>
    </location>
</feature>
<evidence type="ECO:0000256" key="2">
    <source>
        <dbReference type="ARBA" id="ARBA00022729"/>
    </source>
</evidence>
<keyword evidence="1" id="KW-0929">Antimicrobial</keyword>
<evidence type="ECO:0000313" key="8">
    <source>
        <dbReference type="Proteomes" id="UP001652642"/>
    </source>
</evidence>
<feature type="compositionally biased region" description="Polar residues" evidence="6">
    <location>
        <begin position="341"/>
        <end position="352"/>
    </location>
</feature>
<dbReference type="Pfam" id="PF00095">
    <property type="entry name" value="WAP"/>
    <property type="match status" value="5"/>
</dbReference>
<dbReference type="InterPro" id="IPR008197">
    <property type="entry name" value="WAP_dom"/>
</dbReference>
<accession>A0ABM5G4V4</accession>
<keyword evidence="4" id="KW-1015">Disulfide bond</keyword>
<keyword evidence="2" id="KW-0732">Signal</keyword>
<proteinExistence type="inferred from homology"/>
<dbReference type="Proteomes" id="UP001652642">
    <property type="component" value="Chromosome 4"/>
</dbReference>
<dbReference type="PROSITE" id="PS51390">
    <property type="entry name" value="WAP"/>
    <property type="match status" value="5"/>
</dbReference>
<keyword evidence="8" id="KW-1185">Reference proteome</keyword>
<dbReference type="InterPro" id="IPR036645">
    <property type="entry name" value="Elafin-like_sf"/>
</dbReference>
<keyword evidence="3" id="KW-0044">Antibiotic</keyword>
<dbReference type="RefSeq" id="XP_072852676.1">
    <property type="nucleotide sequence ID" value="XM_072996575.1"/>
</dbReference>
<dbReference type="GeneID" id="110086232"/>
<evidence type="ECO:0000259" key="7">
    <source>
        <dbReference type="PROSITE" id="PS51390"/>
    </source>
</evidence>
<evidence type="ECO:0000256" key="1">
    <source>
        <dbReference type="ARBA" id="ARBA00022529"/>
    </source>
</evidence>
<evidence type="ECO:0000256" key="5">
    <source>
        <dbReference type="ARBA" id="ARBA00035122"/>
    </source>
</evidence>
<sequence>MRICVQPAMVGLGYCPKGCSAAEEEEEACRVSCLDDTWCGPGERCCQEDCRVRCVAAEPARPGVCPRKRVQPASYPCANQCEDDRSCPPGMKCCFDGCGLGCMNPRTGETPACTEVAPTTPRKTCPDLCTDDANCPRNMKCSSTKCGFQCKVPHPETERPGVCPSASQDTTDLCQDWCKNDSECPGAKKCCPVGCTRACREPSLVKPGACPLQLRGSMGPCPDVTLQNCSHDFDCEDAQKCCSVGCNTVCREPEAVRPGSCPLRVAESTAVECLSLTFCVKDDDCAQAHMKCCWLSCGWVCLPVAGVPMKEPFPVTGTPSPEPVQKETEELMEHRKAADATSRNSSAPSAEE</sequence>
<organism evidence="8 9">
    <name type="scientific">Pogona vitticeps</name>
    <name type="common">central bearded dragon</name>
    <dbReference type="NCBI Taxonomy" id="103695"/>
    <lineage>
        <taxon>Eukaryota</taxon>
        <taxon>Metazoa</taxon>
        <taxon>Chordata</taxon>
        <taxon>Craniata</taxon>
        <taxon>Vertebrata</taxon>
        <taxon>Euteleostomi</taxon>
        <taxon>Lepidosauria</taxon>
        <taxon>Squamata</taxon>
        <taxon>Bifurcata</taxon>
        <taxon>Unidentata</taxon>
        <taxon>Episquamata</taxon>
        <taxon>Toxicofera</taxon>
        <taxon>Iguania</taxon>
        <taxon>Acrodonta</taxon>
        <taxon>Agamidae</taxon>
        <taxon>Amphibolurinae</taxon>
        <taxon>Pogona</taxon>
    </lineage>
</organism>
<feature type="region of interest" description="Disordered" evidence="6">
    <location>
        <begin position="312"/>
        <end position="352"/>
    </location>
</feature>
<reference evidence="9" key="1">
    <citation type="submission" date="2025-08" db="UniProtKB">
        <authorList>
            <consortium name="RefSeq"/>
        </authorList>
    </citation>
    <scope>IDENTIFICATION</scope>
</reference>
<evidence type="ECO:0000313" key="9">
    <source>
        <dbReference type="RefSeq" id="XP_072852676.1"/>
    </source>
</evidence>
<dbReference type="InterPro" id="IPR050514">
    <property type="entry name" value="WAP_four-disulfide_core"/>
</dbReference>
<dbReference type="PANTHER" id="PTHR19441">
    <property type="entry name" value="WHEY ACDIC PROTEIN WAP"/>
    <property type="match status" value="1"/>
</dbReference>
<comment type="similarity">
    <text evidence="5">Belongs to the venom waprin family.</text>
</comment>
<evidence type="ECO:0000256" key="3">
    <source>
        <dbReference type="ARBA" id="ARBA00023022"/>
    </source>
</evidence>
<dbReference type="PRINTS" id="PR00003">
    <property type="entry name" value="4DISULPHCORE"/>
</dbReference>
<feature type="domain" description="WAP" evidence="7">
    <location>
        <begin position="205"/>
        <end position="254"/>
    </location>
</feature>
<feature type="compositionally biased region" description="Basic and acidic residues" evidence="6">
    <location>
        <begin position="324"/>
        <end position="338"/>
    </location>
</feature>